<dbReference type="Pfam" id="PF00096">
    <property type="entry name" value="zf-C2H2"/>
    <property type="match status" value="3"/>
</dbReference>
<feature type="domain" description="C2H2-type" evidence="9">
    <location>
        <begin position="944"/>
        <end position="972"/>
    </location>
</feature>
<evidence type="ECO:0000259" key="9">
    <source>
        <dbReference type="PROSITE" id="PS50157"/>
    </source>
</evidence>
<dbReference type="SMART" id="SM00355">
    <property type="entry name" value="ZnF_C2H2"/>
    <property type="match status" value="8"/>
</dbReference>
<evidence type="ECO:0000256" key="8">
    <source>
        <dbReference type="SAM" id="MobiDB-lite"/>
    </source>
</evidence>
<dbReference type="Proteomes" id="UP001217089">
    <property type="component" value="Unassembled WGS sequence"/>
</dbReference>
<evidence type="ECO:0000256" key="5">
    <source>
        <dbReference type="ARBA" id="ARBA00022833"/>
    </source>
</evidence>
<protein>
    <recommendedName>
        <fullName evidence="9">C2H2-type domain-containing protein</fullName>
    </recommendedName>
</protein>
<comment type="caution">
    <text evidence="10">The sequence shown here is derived from an EMBL/GenBank/DDBJ whole genome shotgun (WGS) entry which is preliminary data.</text>
</comment>
<feature type="compositionally biased region" description="Polar residues" evidence="8">
    <location>
        <begin position="495"/>
        <end position="504"/>
    </location>
</feature>
<feature type="compositionally biased region" description="Acidic residues" evidence="8">
    <location>
        <begin position="564"/>
        <end position="574"/>
    </location>
</feature>
<dbReference type="PROSITE" id="PS00028">
    <property type="entry name" value="ZINC_FINGER_C2H2_1"/>
    <property type="match status" value="7"/>
</dbReference>
<evidence type="ECO:0000256" key="4">
    <source>
        <dbReference type="ARBA" id="ARBA00022771"/>
    </source>
</evidence>
<accession>A0ABQ9F2J0</accession>
<name>A0ABQ9F2J0_TEGGR</name>
<keyword evidence="3" id="KW-0677">Repeat</keyword>
<evidence type="ECO:0000256" key="6">
    <source>
        <dbReference type="ARBA" id="ARBA00023242"/>
    </source>
</evidence>
<feature type="compositionally biased region" description="Polar residues" evidence="8">
    <location>
        <begin position="741"/>
        <end position="750"/>
    </location>
</feature>
<gene>
    <name evidence="10" type="ORF">KUTeg_010957</name>
</gene>
<feature type="domain" description="C2H2-type" evidence="9">
    <location>
        <begin position="977"/>
        <end position="1004"/>
    </location>
</feature>
<feature type="compositionally biased region" description="Basic and acidic residues" evidence="8">
    <location>
        <begin position="438"/>
        <end position="455"/>
    </location>
</feature>
<feature type="compositionally biased region" description="Basic and acidic residues" evidence="8">
    <location>
        <begin position="575"/>
        <end position="585"/>
    </location>
</feature>
<organism evidence="10 11">
    <name type="scientific">Tegillarca granosa</name>
    <name type="common">Malaysian cockle</name>
    <name type="synonym">Anadara granosa</name>
    <dbReference type="NCBI Taxonomy" id="220873"/>
    <lineage>
        <taxon>Eukaryota</taxon>
        <taxon>Metazoa</taxon>
        <taxon>Spiralia</taxon>
        <taxon>Lophotrochozoa</taxon>
        <taxon>Mollusca</taxon>
        <taxon>Bivalvia</taxon>
        <taxon>Autobranchia</taxon>
        <taxon>Pteriomorphia</taxon>
        <taxon>Arcoida</taxon>
        <taxon>Arcoidea</taxon>
        <taxon>Arcidae</taxon>
        <taxon>Tegillarca</taxon>
    </lineage>
</organism>
<evidence type="ECO:0000313" key="11">
    <source>
        <dbReference type="Proteomes" id="UP001217089"/>
    </source>
</evidence>
<dbReference type="EMBL" id="JARBDR010000496">
    <property type="protein sequence ID" value="KAJ8311602.1"/>
    <property type="molecule type" value="Genomic_DNA"/>
</dbReference>
<keyword evidence="11" id="KW-1185">Reference proteome</keyword>
<feature type="region of interest" description="Disordered" evidence="8">
    <location>
        <begin position="741"/>
        <end position="774"/>
    </location>
</feature>
<evidence type="ECO:0000313" key="10">
    <source>
        <dbReference type="EMBL" id="KAJ8311602.1"/>
    </source>
</evidence>
<keyword evidence="5" id="KW-0862">Zinc</keyword>
<keyword evidence="2" id="KW-0479">Metal-binding</keyword>
<feature type="compositionally biased region" description="Polar residues" evidence="8">
    <location>
        <begin position="456"/>
        <end position="471"/>
    </location>
</feature>
<evidence type="ECO:0000256" key="7">
    <source>
        <dbReference type="PROSITE-ProRule" id="PRU00042"/>
    </source>
</evidence>
<dbReference type="InterPro" id="IPR013087">
    <property type="entry name" value="Znf_C2H2_type"/>
</dbReference>
<feature type="domain" description="C2H2-type" evidence="9">
    <location>
        <begin position="1069"/>
        <end position="1097"/>
    </location>
</feature>
<feature type="region of interest" description="Disordered" evidence="8">
    <location>
        <begin position="696"/>
        <end position="715"/>
    </location>
</feature>
<feature type="domain" description="C2H2-type" evidence="9">
    <location>
        <begin position="600"/>
        <end position="627"/>
    </location>
</feature>
<feature type="region of interest" description="Disordered" evidence="8">
    <location>
        <begin position="613"/>
        <end position="687"/>
    </location>
</feature>
<feature type="compositionally biased region" description="Basic and acidic residues" evidence="8">
    <location>
        <begin position="650"/>
        <end position="666"/>
    </location>
</feature>
<feature type="compositionally biased region" description="Basic and acidic residues" evidence="8">
    <location>
        <begin position="622"/>
        <end position="635"/>
    </location>
</feature>
<feature type="domain" description="C2H2-type" evidence="9">
    <location>
        <begin position="718"/>
        <end position="746"/>
    </location>
</feature>
<evidence type="ECO:0000256" key="1">
    <source>
        <dbReference type="ARBA" id="ARBA00004123"/>
    </source>
</evidence>
<feature type="compositionally biased region" description="Low complexity" evidence="8">
    <location>
        <begin position="701"/>
        <end position="713"/>
    </location>
</feature>
<dbReference type="SUPFAM" id="SSF57667">
    <property type="entry name" value="beta-beta-alpha zinc fingers"/>
    <property type="match status" value="4"/>
</dbReference>
<evidence type="ECO:0000256" key="3">
    <source>
        <dbReference type="ARBA" id="ARBA00022737"/>
    </source>
</evidence>
<reference evidence="10 11" key="1">
    <citation type="submission" date="2022-12" db="EMBL/GenBank/DDBJ databases">
        <title>Chromosome-level genome of Tegillarca granosa.</title>
        <authorList>
            <person name="Kim J."/>
        </authorList>
    </citation>
    <scope>NUCLEOTIDE SEQUENCE [LARGE SCALE GENOMIC DNA]</scope>
    <source>
        <strain evidence="10">Teg-2019</strain>
        <tissue evidence="10">Adductor muscle</tissue>
    </source>
</reference>
<feature type="domain" description="C2H2-type" evidence="9">
    <location>
        <begin position="1039"/>
        <end position="1066"/>
    </location>
</feature>
<dbReference type="Gene3D" id="3.30.160.60">
    <property type="entry name" value="Classic Zinc Finger"/>
    <property type="match status" value="6"/>
</dbReference>
<sequence>MENADLGKLENCNSFENLKLFKKQTAGYGNFKKMDKDTEEAVASPSEGASGDPNIMNVAEGVIAEDGNYYIVTEGTEGDNEEVLLVVMNGDGETLETVSCVDGSGIEFLDQEQNLISTVEQTSVSNADEGVLYQIGYTGQSTSSQVSVGNVTSDGSKVEGQYVVAGAPQLKSIEHGASVGSQIVGGNLQTVVEGGPKLKTILPPNLVERLANKGTQGSPVSKKETQSMSENLNTKMSKQTTLGYTTISKSIGSQTPIAKVTKNVVTIDSLKSLGNVLKSGSVSKMPQTDSRNNQIVTLQLGKAQDGRVGHSLLEKSIAMDREEMSKTADVLVELATGNSAGLMGKDKTLMGITEKRTDNTAVKNEKADKMAAGTTISRSTNPKPLEKKETESGSVENGNMKDKNTQNNENGHGGESVAKETRHKKKDVGTELAVTPKQSDRNIGENVEKSGRLDFSKTSLQSNESKEQMNNPLIKRVGDQSPTRRSRRFEKNKTELSPTETGKISSKKSEVSSRTKNASTKKSEGTSTVTENFGNNKTAARNSGSSKTTLSPTTRKKNCATMTDLEESENDGDNSTDHCHEKQQARENTSMLNTKQNSGLKCYKCNKNFTNKSNLKRHMKNHEKDNEHRSGEHGRFRPKSVVGTRKRKKKDLDNENSSEDRDRSDVDESDSENLIDLKSDDDNWSENDSVTELMDSVDNMSDSTSLTNLSTHSSKNEFSCTECHESFASKDLMIAHINSTHKNQKRMSNSPKKRSSIGKGKKIKVNKNEEKENTLERKNKVKNVKIKSESGDPKALLGNVAYMMDQDLTVERKKIKTENGIADDESSEKSVGTPCEKCGQHCENIEEHMNSYHTSDIYSCEVCENVFSTLDQYRTHVLSKHYTTDFSESEPNKTSPNMVKNGSEEELVSDSVCQASGPSSVDQHSRLIQTNMEEKSISEKNRPFSCEICDVTFSSKNWIDKHLKLKHNEGDYKLPILVCETCGSEFLERYTLNHHRLTHVKNPKLFECGICLGNFKTRTKLDNHDCSADGIMSVSKKPFPCKKCPLSFKTSDSLHIHYRKHFMMKTNKFCCKVCYKTFTCYVYLKRHVMYSHAQSRDYICDICGKDFKRVDTLT</sequence>
<feature type="compositionally biased region" description="Basic and acidic residues" evidence="8">
    <location>
        <begin position="356"/>
        <end position="369"/>
    </location>
</feature>
<dbReference type="PROSITE" id="PS50157">
    <property type="entry name" value="ZINC_FINGER_C2H2_2"/>
    <property type="match status" value="6"/>
</dbReference>
<dbReference type="PANTHER" id="PTHR24376">
    <property type="entry name" value="ZINC FINGER PROTEIN"/>
    <property type="match status" value="1"/>
</dbReference>
<keyword evidence="6" id="KW-0539">Nucleus</keyword>
<dbReference type="InterPro" id="IPR036236">
    <property type="entry name" value="Znf_C2H2_sf"/>
</dbReference>
<feature type="compositionally biased region" description="Basic residues" evidence="8">
    <location>
        <begin position="751"/>
        <end position="765"/>
    </location>
</feature>
<evidence type="ECO:0000256" key="2">
    <source>
        <dbReference type="ARBA" id="ARBA00022723"/>
    </source>
</evidence>
<feature type="compositionally biased region" description="Polar residues" evidence="8">
    <location>
        <begin position="514"/>
        <end position="553"/>
    </location>
</feature>
<feature type="region of interest" description="Disordered" evidence="8">
    <location>
        <begin position="356"/>
        <end position="593"/>
    </location>
</feature>
<comment type="subcellular location">
    <subcellularLocation>
        <location evidence="1">Nucleus</location>
    </subcellularLocation>
</comment>
<proteinExistence type="predicted"/>
<keyword evidence="4 7" id="KW-0863">Zinc-finger</keyword>
<dbReference type="PANTHER" id="PTHR24376:SF235">
    <property type="entry name" value="C2H2-TYPE DOMAIN-CONTAINING PROTEIN"/>
    <property type="match status" value="1"/>
</dbReference>